<comment type="caution">
    <text evidence="1">The sequence shown here is derived from an EMBL/GenBank/DDBJ whole genome shotgun (WGS) entry which is preliminary data.</text>
</comment>
<accession>F1TIJ3</accession>
<dbReference type="Pfam" id="PF13730">
    <property type="entry name" value="HTH_36"/>
    <property type="match status" value="1"/>
</dbReference>
<dbReference type="SUPFAM" id="SSF46785">
    <property type="entry name" value="Winged helix' DNA-binding domain"/>
    <property type="match status" value="1"/>
</dbReference>
<evidence type="ECO:0008006" key="3">
    <source>
        <dbReference type="Google" id="ProtNLM"/>
    </source>
</evidence>
<gene>
    <name evidence="1" type="ORF">Cpap_0178</name>
</gene>
<evidence type="ECO:0000313" key="2">
    <source>
        <dbReference type="Proteomes" id="UP000003860"/>
    </source>
</evidence>
<dbReference type="AlphaFoldDB" id="F1TIJ3"/>
<reference evidence="1" key="2">
    <citation type="submission" date="2011-01" db="EMBL/GenBank/DDBJ databases">
        <title>The Non-contiguous Finished genome of Clostridium papyrosolvens.</title>
        <authorList>
            <person name="Lucas S."/>
            <person name="Copeland A."/>
            <person name="Lapidus A."/>
            <person name="Cheng J.-F."/>
            <person name="Goodwin L."/>
            <person name="Pitluck S."/>
            <person name="Misra M."/>
            <person name="Chertkov O."/>
            <person name="Detter J.C."/>
            <person name="Han C."/>
            <person name="Tapia R."/>
            <person name="Land M."/>
            <person name="Hauser L."/>
            <person name="Kyrpides N."/>
            <person name="Ivanova N."/>
            <person name="Pagani I."/>
            <person name="Mouttaki H."/>
            <person name="He Z."/>
            <person name="Zhou J."/>
            <person name="Hemme C.L."/>
            <person name="Woyke T."/>
        </authorList>
    </citation>
    <scope>NUCLEOTIDE SEQUENCE [LARGE SCALE GENOMIC DNA]</scope>
    <source>
        <strain evidence="1">DSM 2782</strain>
    </source>
</reference>
<name>F1TIJ3_9FIRM</name>
<dbReference type="Proteomes" id="UP000003860">
    <property type="component" value="Unassembled WGS sequence"/>
</dbReference>
<proteinExistence type="predicted"/>
<keyword evidence="2" id="KW-1185">Reference proteome</keyword>
<dbReference type="Gene3D" id="1.10.10.10">
    <property type="entry name" value="Winged helix-like DNA-binding domain superfamily/Winged helix DNA-binding domain"/>
    <property type="match status" value="1"/>
</dbReference>
<dbReference type="eggNOG" id="COG3355">
    <property type="taxonomic scope" value="Bacteria"/>
</dbReference>
<dbReference type="InterPro" id="IPR036390">
    <property type="entry name" value="WH_DNA-bd_sf"/>
</dbReference>
<dbReference type="STRING" id="588581.Cpap_0178"/>
<sequence>MGYFTSLYASDLPHRAVAVYMYLRDRADKNGKCYPAIGTISKELKLSRSTVKRAIADLEKSGRLKKEKRWRENGGRSSNMYYIQTL</sequence>
<dbReference type="EMBL" id="ACXX02000020">
    <property type="protein sequence ID" value="EGD45810.1"/>
    <property type="molecule type" value="Genomic_DNA"/>
</dbReference>
<organism evidence="1 2">
    <name type="scientific">Ruminiclostridium papyrosolvens DSM 2782</name>
    <dbReference type="NCBI Taxonomy" id="588581"/>
    <lineage>
        <taxon>Bacteria</taxon>
        <taxon>Bacillati</taxon>
        <taxon>Bacillota</taxon>
        <taxon>Clostridia</taxon>
        <taxon>Eubacteriales</taxon>
        <taxon>Oscillospiraceae</taxon>
        <taxon>Ruminiclostridium</taxon>
    </lineage>
</organism>
<protein>
    <recommendedName>
        <fullName evidence="3">Helix-turn-helix domain-containing protein</fullName>
    </recommendedName>
</protein>
<dbReference type="RefSeq" id="WP_004622481.1">
    <property type="nucleotide sequence ID" value="NZ_ACXX02000020.1"/>
</dbReference>
<dbReference type="InterPro" id="IPR036388">
    <property type="entry name" value="WH-like_DNA-bd_sf"/>
</dbReference>
<reference evidence="1" key="1">
    <citation type="submission" date="2009-07" db="EMBL/GenBank/DDBJ databases">
        <authorList>
            <consortium name="US DOE Joint Genome Institute (JGI-PGF)"/>
            <person name="Lucas S."/>
            <person name="Copeland A."/>
            <person name="Lapidus A."/>
            <person name="Glavina del Rio T."/>
            <person name="Tice H."/>
            <person name="Bruce D."/>
            <person name="Goodwin L."/>
            <person name="Pitluck S."/>
            <person name="Larimer F."/>
            <person name="Land M.L."/>
            <person name="Mouttaki H."/>
            <person name="He Z."/>
            <person name="Zhou J."/>
            <person name="Hemme C.L."/>
        </authorList>
    </citation>
    <scope>NUCLEOTIDE SEQUENCE</scope>
    <source>
        <strain evidence="1">DSM 2782</strain>
    </source>
</reference>
<dbReference type="OrthoDB" id="9799748at2"/>
<evidence type="ECO:0000313" key="1">
    <source>
        <dbReference type="EMBL" id="EGD45810.1"/>
    </source>
</evidence>